<dbReference type="CDD" id="cd16147">
    <property type="entry name" value="G6S"/>
    <property type="match status" value="1"/>
</dbReference>
<evidence type="ECO:0000259" key="7">
    <source>
        <dbReference type="Pfam" id="PF00884"/>
    </source>
</evidence>
<gene>
    <name evidence="8" type="ORF">NW768_009647</name>
</gene>
<keyword evidence="9" id="KW-1185">Reference proteome</keyword>
<comment type="similarity">
    <text evidence="1 5">Belongs to the sulfatase family.</text>
</comment>
<comment type="catalytic activity">
    <reaction evidence="5">
        <text>an aryl sulfate + H2O = a phenol + sulfate + H(+)</text>
        <dbReference type="Rhea" id="RHEA:17261"/>
        <dbReference type="ChEBI" id="CHEBI:15377"/>
        <dbReference type="ChEBI" id="CHEBI:15378"/>
        <dbReference type="ChEBI" id="CHEBI:16189"/>
        <dbReference type="ChEBI" id="CHEBI:33853"/>
        <dbReference type="ChEBI" id="CHEBI:140317"/>
        <dbReference type="EC" id="3.1.6.1"/>
    </reaction>
</comment>
<evidence type="ECO:0000256" key="1">
    <source>
        <dbReference type="ARBA" id="ARBA00008779"/>
    </source>
</evidence>
<evidence type="ECO:0000256" key="6">
    <source>
        <dbReference type="SAM" id="SignalP"/>
    </source>
</evidence>
<dbReference type="InterPro" id="IPR012083">
    <property type="entry name" value="Arylsulfatase"/>
</dbReference>
<dbReference type="EC" id="3.1.6.1" evidence="5"/>
<evidence type="ECO:0000256" key="4">
    <source>
        <dbReference type="ARBA" id="ARBA00023180"/>
    </source>
</evidence>
<dbReference type="SUPFAM" id="SSF53649">
    <property type="entry name" value="Alkaline phosphatase-like"/>
    <property type="match status" value="1"/>
</dbReference>
<evidence type="ECO:0000313" key="8">
    <source>
        <dbReference type="EMBL" id="KAJ4124288.1"/>
    </source>
</evidence>
<keyword evidence="3 5" id="KW-0378">Hydrolase</keyword>
<dbReference type="PROSITE" id="PS00523">
    <property type="entry name" value="SULFATASE_1"/>
    <property type="match status" value="1"/>
</dbReference>
<evidence type="ECO:0000256" key="5">
    <source>
        <dbReference type="PIRNR" id="PIRNR000972"/>
    </source>
</evidence>
<dbReference type="PANTHER" id="PTHR43108">
    <property type="entry name" value="N-ACETYLGLUCOSAMINE-6-SULFATASE FAMILY MEMBER"/>
    <property type="match status" value="1"/>
</dbReference>
<comment type="caution">
    <text evidence="8">The sequence shown here is derived from an EMBL/GenBank/DDBJ whole genome shotgun (WGS) entry which is preliminary data.</text>
</comment>
<proteinExistence type="inferred from homology"/>
<name>A0ABQ8R320_FUSEQ</name>
<dbReference type="InterPro" id="IPR024607">
    <property type="entry name" value="Sulfatase_CS"/>
</dbReference>
<keyword evidence="2 6" id="KW-0732">Signal</keyword>
<dbReference type="Gene3D" id="3.40.720.10">
    <property type="entry name" value="Alkaline Phosphatase, subunit A"/>
    <property type="match status" value="1"/>
</dbReference>
<dbReference type="EMBL" id="JAOQBH010000016">
    <property type="protein sequence ID" value="KAJ4124288.1"/>
    <property type="molecule type" value="Genomic_DNA"/>
</dbReference>
<dbReference type="Pfam" id="PF00884">
    <property type="entry name" value="Sulfatase"/>
    <property type="match status" value="1"/>
</dbReference>
<reference evidence="8" key="1">
    <citation type="submission" date="2022-09" db="EMBL/GenBank/DDBJ databases">
        <title>Fusarium specimens isolated from Avocado Roots.</title>
        <authorList>
            <person name="Stajich J."/>
            <person name="Roper C."/>
            <person name="Heimlech-Rivalta G."/>
        </authorList>
    </citation>
    <scope>NUCLEOTIDE SEQUENCE</scope>
    <source>
        <strain evidence="8">CF00095</strain>
    </source>
</reference>
<sequence length="591" mass="65829">MRSSAWIKNILLTSSLSAVVAGNSQVALSPKDEIPQARLKATDGGKKNIVFILTDDQDSVLDSVSYMPKLKEHIVDKGTSFVNHFTTTAICCPSRVALWTGKQPHSTNVTDVNPPYGGYPKFISQGLNENYLPVWLSEAGYNTYYTGKLFNSHTIKNYDSPYPAGWTGTNFLLDPGTYDYLNPIYQRNQEAPIHHKGEHTSDLIAQHAQELLKEAISSKSPFFVAIAPIAPHSNINSNRELGSSMTIPIPAKRHAHLFEGVKVPRTDNFNPDSPSGVSWIRKLKQLNDSAIAYIDDYHRARLQSLQSVDELVEQVTKQLEDAGLLDETYIIYSSDNGFHLGQHRLSPGKECGFEEDIRVPLFIRGPGIAAGHVENAVTTHIDLAPTVLKLAGVPRREDFDGTPIPVSADQQVKRHEHVAVEYWGIAIAEGEIGGFDGKGQSRVSNNTYKGLRIVHEDYDLYYSAWCNNEHELYDVKTDPGQLNNLYPLDDSATAGKAFLGTTVQQVVNRLDALMLVLKSCKGETCIEPWKVLHPEGGVTSLKDSLRGKFDVFYEDQVKVRFDRCEAGYLVEAEGPQVGYEYREGLAWHHWT</sequence>
<evidence type="ECO:0000313" key="9">
    <source>
        <dbReference type="Proteomes" id="UP001152024"/>
    </source>
</evidence>
<dbReference type="InterPro" id="IPR000917">
    <property type="entry name" value="Sulfatase_N"/>
</dbReference>
<evidence type="ECO:0000256" key="3">
    <source>
        <dbReference type="ARBA" id="ARBA00022801"/>
    </source>
</evidence>
<dbReference type="PANTHER" id="PTHR43108:SF8">
    <property type="entry name" value="SD21168P"/>
    <property type="match status" value="1"/>
</dbReference>
<keyword evidence="4" id="KW-0325">Glycoprotein</keyword>
<evidence type="ECO:0000256" key="2">
    <source>
        <dbReference type="ARBA" id="ARBA00022729"/>
    </source>
</evidence>
<dbReference type="InterPro" id="IPR017850">
    <property type="entry name" value="Alkaline_phosphatase_core_sf"/>
</dbReference>
<dbReference type="PIRSF" id="PIRSF000972">
    <property type="entry name" value="Arylsulf_plant"/>
    <property type="match status" value="1"/>
</dbReference>
<protein>
    <recommendedName>
        <fullName evidence="5">Arylsulfatase</fullName>
        <shortName evidence="5">AS</shortName>
        <ecNumber evidence="5">3.1.6.1</ecNumber>
    </recommendedName>
    <alternativeName>
        <fullName evidence="5">Aryl-sulfate sulphohydrolase</fullName>
    </alternativeName>
</protein>
<feature type="chain" id="PRO_5045317402" description="Arylsulfatase" evidence="6">
    <location>
        <begin position="22"/>
        <end position="591"/>
    </location>
</feature>
<feature type="signal peptide" evidence="6">
    <location>
        <begin position="1"/>
        <end position="21"/>
    </location>
</feature>
<accession>A0ABQ8R320</accession>
<feature type="domain" description="Sulfatase N-terminal" evidence="7">
    <location>
        <begin position="47"/>
        <end position="393"/>
    </location>
</feature>
<organism evidence="8 9">
    <name type="scientific">Fusarium equiseti</name>
    <name type="common">Fusarium scirpi</name>
    <dbReference type="NCBI Taxonomy" id="61235"/>
    <lineage>
        <taxon>Eukaryota</taxon>
        <taxon>Fungi</taxon>
        <taxon>Dikarya</taxon>
        <taxon>Ascomycota</taxon>
        <taxon>Pezizomycotina</taxon>
        <taxon>Sordariomycetes</taxon>
        <taxon>Hypocreomycetidae</taxon>
        <taxon>Hypocreales</taxon>
        <taxon>Nectriaceae</taxon>
        <taxon>Fusarium</taxon>
        <taxon>Fusarium incarnatum-equiseti species complex</taxon>
    </lineage>
</organism>
<dbReference type="Proteomes" id="UP001152024">
    <property type="component" value="Unassembled WGS sequence"/>
</dbReference>